<name>A0A0X1KN88_9EURY</name>
<dbReference type="AlphaFoldDB" id="A0A0X1KN88"/>
<keyword evidence="1" id="KW-1133">Transmembrane helix</keyword>
<protein>
    <submittedName>
        <fullName evidence="2">Uncharacterized protein</fullName>
    </submittedName>
</protein>
<proteinExistence type="predicted"/>
<keyword evidence="1" id="KW-0472">Membrane</keyword>
<accession>A0A0X1KN88</accession>
<reference evidence="2 3" key="1">
    <citation type="submission" date="2014-01" db="EMBL/GenBank/DDBJ databases">
        <title>Genome sequencing of Thermococcus guaymasensis.</title>
        <authorList>
            <person name="Zhang X."/>
            <person name="Alvare G."/>
            <person name="Fristensky B."/>
            <person name="Chen L."/>
            <person name="Suen T."/>
            <person name="Chen Q."/>
            <person name="Ma K."/>
        </authorList>
    </citation>
    <scope>NUCLEOTIDE SEQUENCE [LARGE SCALE GENOMIC DNA]</scope>
    <source>
        <strain evidence="2 3">DSM 11113</strain>
    </source>
</reference>
<evidence type="ECO:0000256" key="1">
    <source>
        <dbReference type="SAM" id="Phobius"/>
    </source>
</evidence>
<dbReference type="EMBL" id="CP007140">
    <property type="protein sequence ID" value="AJC72696.1"/>
    <property type="molecule type" value="Genomic_DNA"/>
</dbReference>
<dbReference type="GeneID" id="27134775"/>
<dbReference type="RefSeq" id="WP_062371114.1">
    <property type="nucleotide sequence ID" value="NZ_CP007140.1"/>
</dbReference>
<dbReference type="STRING" id="1432656.X802_03790"/>
<keyword evidence="1" id="KW-0812">Transmembrane</keyword>
<dbReference type="Proteomes" id="UP000062043">
    <property type="component" value="Chromosome"/>
</dbReference>
<dbReference type="OrthoDB" id="374043at2157"/>
<gene>
    <name evidence="2" type="ORF">X802_03790</name>
</gene>
<evidence type="ECO:0000313" key="2">
    <source>
        <dbReference type="EMBL" id="AJC72696.1"/>
    </source>
</evidence>
<sequence>MIKIKRGWPIIVLIFALLVGYGFSVYRELKTPEVYTTYDLVVERYASYLSWPEEEITSGPFTFEFRGPEFIPYRDSHSVPVPLIFRVLTGQESDDPQPVNYTIDIWYTVYNVTSVPSFMTLSDVIPVGNISSGDVFMFSINYTLDDKWEALQLGIAPNGGQVSFSRGDGAIWSPEDIRAFISPGELSEDSTCLLPKSGLPPLRYLGRITVVATNHTLPETVVAILSVNGSRIEKGKMVEFLAVMRMGLRKRHLGLSHWHGIPYLTGVDTRTTLTICSYLGDNSSGSDGYIFVTPISSHDFFVDHYPSTNLFNRG</sequence>
<dbReference type="PATRIC" id="fig|1432656.3.peg.735"/>
<dbReference type="KEGG" id="tgy:X802_03790"/>
<organism evidence="2 3">
    <name type="scientific">Thermococcus guaymasensis DSM 11113</name>
    <dbReference type="NCBI Taxonomy" id="1432656"/>
    <lineage>
        <taxon>Archaea</taxon>
        <taxon>Methanobacteriati</taxon>
        <taxon>Methanobacteriota</taxon>
        <taxon>Thermococci</taxon>
        <taxon>Thermococcales</taxon>
        <taxon>Thermococcaceae</taxon>
        <taxon>Thermococcus</taxon>
    </lineage>
</organism>
<keyword evidence="3" id="KW-1185">Reference proteome</keyword>
<evidence type="ECO:0000313" key="3">
    <source>
        <dbReference type="Proteomes" id="UP000062043"/>
    </source>
</evidence>
<feature type="transmembrane region" description="Helical" evidence="1">
    <location>
        <begin position="7"/>
        <end position="26"/>
    </location>
</feature>